<organism evidence="1 2">
    <name type="scientific">Trichinella pseudospiralis</name>
    <name type="common">Parasitic roundworm</name>
    <dbReference type="NCBI Taxonomy" id="6337"/>
    <lineage>
        <taxon>Eukaryota</taxon>
        <taxon>Metazoa</taxon>
        <taxon>Ecdysozoa</taxon>
        <taxon>Nematoda</taxon>
        <taxon>Enoplea</taxon>
        <taxon>Dorylaimia</taxon>
        <taxon>Trichinellida</taxon>
        <taxon>Trichinellidae</taxon>
        <taxon>Trichinella</taxon>
    </lineage>
</organism>
<dbReference type="EMBL" id="JYDU01000051">
    <property type="protein sequence ID" value="KRX95825.1"/>
    <property type="molecule type" value="Genomic_DNA"/>
</dbReference>
<protein>
    <submittedName>
        <fullName evidence="1">Uncharacterized protein</fullName>
    </submittedName>
</protein>
<dbReference type="AlphaFoldDB" id="A0A0V0Y662"/>
<name>A0A0V0Y662_TRIPS</name>
<gene>
    <name evidence="1" type="ORF">T4E_8226</name>
</gene>
<proteinExistence type="predicted"/>
<evidence type="ECO:0000313" key="2">
    <source>
        <dbReference type="Proteomes" id="UP000054815"/>
    </source>
</evidence>
<accession>A0A0V0Y662</accession>
<reference evidence="1 2" key="1">
    <citation type="submission" date="2015-01" db="EMBL/GenBank/DDBJ databases">
        <title>Evolution of Trichinella species and genotypes.</title>
        <authorList>
            <person name="Korhonen P.K."/>
            <person name="Edoardo P."/>
            <person name="Giuseppe L.R."/>
            <person name="Gasser R.B."/>
        </authorList>
    </citation>
    <scope>NUCLEOTIDE SEQUENCE [LARGE SCALE GENOMIC DNA]</scope>
    <source>
        <strain evidence="1">ISS141</strain>
    </source>
</reference>
<sequence>MCTTPPEVISYQVFHCASSSQDISGVVASGAVSPPLRIPVPLEPSKCYLAVCPTDNLTKFHF</sequence>
<comment type="caution">
    <text evidence="1">The sequence shown here is derived from an EMBL/GenBank/DDBJ whole genome shotgun (WGS) entry which is preliminary data.</text>
</comment>
<evidence type="ECO:0000313" key="1">
    <source>
        <dbReference type="EMBL" id="KRX95825.1"/>
    </source>
</evidence>
<dbReference type="Proteomes" id="UP000054815">
    <property type="component" value="Unassembled WGS sequence"/>
</dbReference>